<sequence>MCLKKKRKAVEPAAEQGQEPGHPPQFMDPDKKEAGTFYFLKTQQAFPSKDNVPFDSNNSQPVPNNPNAMCVPGEQQALPKQDQSTVKQTQ</sequence>
<evidence type="ECO:0000313" key="3">
    <source>
        <dbReference type="Proteomes" id="UP001201812"/>
    </source>
</evidence>
<proteinExistence type="predicted"/>
<dbReference type="AlphaFoldDB" id="A0AAD4R7K7"/>
<comment type="caution">
    <text evidence="2">The sequence shown here is derived from an EMBL/GenBank/DDBJ whole genome shotgun (WGS) entry which is preliminary data.</text>
</comment>
<feature type="compositionally biased region" description="Low complexity" evidence="1">
    <location>
        <begin position="56"/>
        <end position="67"/>
    </location>
</feature>
<protein>
    <submittedName>
        <fullName evidence="2">Uncharacterized protein</fullName>
    </submittedName>
</protein>
<feature type="region of interest" description="Disordered" evidence="1">
    <location>
        <begin position="47"/>
        <end position="90"/>
    </location>
</feature>
<keyword evidence="3" id="KW-1185">Reference proteome</keyword>
<accession>A0AAD4R7K7</accession>
<organism evidence="2 3">
    <name type="scientific">Ditylenchus destructor</name>
    <dbReference type="NCBI Taxonomy" id="166010"/>
    <lineage>
        <taxon>Eukaryota</taxon>
        <taxon>Metazoa</taxon>
        <taxon>Ecdysozoa</taxon>
        <taxon>Nematoda</taxon>
        <taxon>Chromadorea</taxon>
        <taxon>Rhabditida</taxon>
        <taxon>Tylenchina</taxon>
        <taxon>Tylenchomorpha</taxon>
        <taxon>Sphaerularioidea</taxon>
        <taxon>Anguinidae</taxon>
        <taxon>Anguininae</taxon>
        <taxon>Ditylenchus</taxon>
    </lineage>
</organism>
<evidence type="ECO:0000256" key="1">
    <source>
        <dbReference type="SAM" id="MobiDB-lite"/>
    </source>
</evidence>
<dbReference type="EMBL" id="JAKKPZ010000001">
    <property type="protein sequence ID" value="KAI1728599.1"/>
    <property type="molecule type" value="Genomic_DNA"/>
</dbReference>
<dbReference type="Proteomes" id="UP001201812">
    <property type="component" value="Unassembled WGS sequence"/>
</dbReference>
<name>A0AAD4R7K7_9BILA</name>
<evidence type="ECO:0000313" key="2">
    <source>
        <dbReference type="EMBL" id="KAI1728599.1"/>
    </source>
</evidence>
<gene>
    <name evidence="2" type="ORF">DdX_00794</name>
</gene>
<reference evidence="2" key="1">
    <citation type="submission" date="2022-01" db="EMBL/GenBank/DDBJ databases">
        <title>Genome Sequence Resource for Two Populations of Ditylenchus destructor, the Migratory Endoparasitic Phytonematode.</title>
        <authorList>
            <person name="Zhang H."/>
            <person name="Lin R."/>
            <person name="Xie B."/>
        </authorList>
    </citation>
    <scope>NUCLEOTIDE SEQUENCE</scope>
    <source>
        <strain evidence="2">BazhouSP</strain>
    </source>
</reference>
<feature type="region of interest" description="Disordered" evidence="1">
    <location>
        <begin position="1"/>
        <end position="33"/>
    </location>
</feature>
<feature type="compositionally biased region" description="Polar residues" evidence="1">
    <location>
        <begin position="81"/>
        <end position="90"/>
    </location>
</feature>